<name>A0A0F8ZS49_9ZZZZ</name>
<accession>A0A0F8ZS49</accession>
<proteinExistence type="predicted"/>
<dbReference type="EMBL" id="LAZR01046389">
    <property type="protein sequence ID" value="KKK96643.1"/>
    <property type="molecule type" value="Genomic_DNA"/>
</dbReference>
<feature type="non-terminal residue" evidence="2">
    <location>
        <position position="1"/>
    </location>
</feature>
<feature type="region of interest" description="Disordered" evidence="1">
    <location>
        <begin position="251"/>
        <end position="272"/>
    </location>
</feature>
<organism evidence="2">
    <name type="scientific">marine sediment metagenome</name>
    <dbReference type="NCBI Taxonomy" id="412755"/>
    <lineage>
        <taxon>unclassified sequences</taxon>
        <taxon>metagenomes</taxon>
        <taxon>ecological metagenomes</taxon>
    </lineage>
</organism>
<feature type="compositionally biased region" description="Basic residues" evidence="1">
    <location>
        <begin position="327"/>
        <end position="341"/>
    </location>
</feature>
<reference evidence="2" key="1">
    <citation type="journal article" date="2015" name="Nature">
        <title>Complex archaea that bridge the gap between prokaryotes and eukaryotes.</title>
        <authorList>
            <person name="Spang A."/>
            <person name="Saw J.H."/>
            <person name="Jorgensen S.L."/>
            <person name="Zaremba-Niedzwiedzka K."/>
            <person name="Martijn J."/>
            <person name="Lind A.E."/>
            <person name="van Eijk R."/>
            <person name="Schleper C."/>
            <person name="Guy L."/>
            <person name="Ettema T.J."/>
        </authorList>
    </citation>
    <scope>NUCLEOTIDE SEQUENCE</scope>
</reference>
<gene>
    <name evidence="2" type="ORF">LCGC14_2660720</name>
</gene>
<feature type="region of interest" description="Disordered" evidence="1">
    <location>
        <begin position="317"/>
        <end position="347"/>
    </location>
</feature>
<comment type="caution">
    <text evidence="2">The sequence shown here is derived from an EMBL/GenBank/DDBJ whole genome shotgun (WGS) entry which is preliminary data.</text>
</comment>
<evidence type="ECO:0000256" key="1">
    <source>
        <dbReference type="SAM" id="MobiDB-lite"/>
    </source>
</evidence>
<dbReference type="AlphaFoldDB" id="A0A0F8ZS49"/>
<evidence type="ECO:0000313" key="2">
    <source>
        <dbReference type="EMBL" id="KKK96643.1"/>
    </source>
</evidence>
<sequence length="347" mass="38988">ILDCLLDIDGVVEALCNEVRRQARQVAKGASHAQVARDRKKLKTLKKGLDRLLDFIEAGQDSPDIQARIAKRQAEIAEVEQRLKAVQDLAPSAELPTPEQVREKLAEWVSIVEASGEDLLPWLRVLMPRIEVYPVKIKGAAKLALEARFDLKLLHLLPSEWATFLRHHGVPPKAAPQADPVVKKMAMIVTDLPRYVRIAPEAKRLRDRGLTLKAIAHKLGSQKNIVWEALKLMDQQNGEELEILEVTKLRDRRRGNHPSRQPKTEKAIPGTGGLTERVVQTVKDLHEQGLSPHAIAVRVGCRVNTVRRALTYFRRPRRTGATFKNARPVKKSPAKSKRPRRGMGNAN</sequence>
<protein>
    <submittedName>
        <fullName evidence="2">Uncharacterized protein</fullName>
    </submittedName>
</protein>